<reference evidence="4" key="1">
    <citation type="submission" date="2020-08" db="EMBL/GenBank/DDBJ databases">
        <title>Multicomponent nature underlies the extraordinary mechanical properties of spider dragline silk.</title>
        <authorList>
            <person name="Kono N."/>
            <person name="Nakamura H."/>
            <person name="Mori M."/>
            <person name="Yoshida Y."/>
            <person name="Ohtoshi R."/>
            <person name="Malay A.D."/>
            <person name="Moran D.A.P."/>
            <person name="Tomita M."/>
            <person name="Numata K."/>
            <person name="Arakawa K."/>
        </authorList>
    </citation>
    <scope>NUCLEOTIDE SEQUENCE</scope>
</reference>
<dbReference type="GO" id="GO:0045948">
    <property type="term" value="P:positive regulation of translational initiation"/>
    <property type="evidence" value="ECO:0007669"/>
    <property type="project" value="TreeGrafter"/>
</dbReference>
<dbReference type="GO" id="GO:0008494">
    <property type="term" value="F:translation activator activity"/>
    <property type="evidence" value="ECO:0007669"/>
    <property type="project" value="TreeGrafter"/>
</dbReference>
<dbReference type="Pfam" id="PF00076">
    <property type="entry name" value="RRM_1"/>
    <property type="match status" value="3"/>
</dbReference>
<dbReference type="SUPFAM" id="SSF54928">
    <property type="entry name" value="RNA-binding domain, RBD"/>
    <property type="match status" value="2"/>
</dbReference>
<gene>
    <name evidence="4" type="primary">BOLC2T08957H</name>
    <name evidence="4" type="ORF">TNIN_460591</name>
</gene>
<dbReference type="Gene3D" id="3.30.70.330">
    <property type="match status" value="3"/>
</dbReference>
<keyword evidence="1 2" id="KW-0694">RNA-binding</keyword>
<dbReference type="GO" id="GO:0005737">
    <property type="term" value="C:cytoplasm"/>
    <property type="evidence" value="ECO:0007669"/>
    <property type="project" value="TreeGrafter"/>
</dbReference>
<evidence type="ECO:0000313" key="5">
    <source>
        <dbReference type="Proteomes" id="UP000886998"/>
    </source>
</evidence>
<evidence type="ECO:0000259" key="3">
    <source>
        <dbReference type="PROSITE" id="PS50102"/>
    </source>
</evidence>
<feature type="domain" description="RRM" evidence="3">
    <location>
        <begin position="231"/>
        <end position="310"/>
    </location>
</feature>
<feature type="domain" description="RRM" evidence="3">
    <location>
        <begin position="126"/>
        <end position="208"/>
    </location>
</feature>
<dbReference type="GO" id="GO:0003730">
    <property type="term" value="F:mRNA 3'-UTR binding"/>
    <property type="evidence" value="ECO:0007669"/>
    <property type="project" value="TreeGrafter"/>
</dbReference>
<evidence type="ECO:0000256" key="2">
    <source>
        <dbReference type="PROSITE-ProRule" id="PRU00176"/>
    </source>
</evidence>
<dbReference type="OrthoDB" id="10050565at2759"/>
<evidence type="ECO:0000256" key="1">
    <source>
        <dbReference type="ARBA" id="ARBA00022884"/>
    </source>
</evidence>
<comment type="caution">
    <text evidence="4">The sequence shown here is derived from an EMBL/GenBank/DDBJ whole genome shotgun (WGS) entry which is preliminary data.</text>
</comment>
<keyword evidence="5" id="KW-1185">Reference proteome</keyword>
<dbReference type="GO" id="GO:0070935">
    <property type="term" value="P:3'-UTR-mediated mRNA stabilization"/>
    <property type="evidence" value="ECO:0007669"/>
    <property type="project" value="TreeGrafter"/>
</dbReference>
<dbReference type="Proteomes" id="UP000886998">
    <property type="component" value="Unassembled WGS sequence"/>
</dbReference>
<dbReference type="SMART" id="SM00360">
    <property type="entry name" value="RRM"/>
    <property type="match status" value="3"/>
</dbReference>
<dbReference type="InterPro" id="IPR012677">
    <property type="entry name" value="Nucleotide-bd_a/b_plait_sf"/>
</dbReference>
<dbReference type="InterPro" id="IPR000504">
    <property type="entry name" value="RRM_dom"/>
</dbReference>
<dbReference type="PANTHER" id="PTHR11176:SF57">
    <property type="entry name" value="PROTEIN BOULE"/>
    <property type="match status" value="1"/>
</dbReference>
<proteinExistence type="predicted"/>
<dbReference type="CDD" id="cd00590">
    <property type="entry name" value="RRM_SF"/>
    <property type="match status" value="2"/>
</dbReference>
<accession>A0A8X6I672</accession>
<sequence length="380" mass="43090">MASGSKRNRFIGKGFPDTVYMRSRIFVGQLPIEIQNEDLMNIFSKFGTVKYARIAQGKWRQDPGYGFITFETEDGAEKAFKASIFEGIYYKQRRLFVNIALNGQPSGIQEDIQNVNKYSKYTLRPKTIHVAPIPMSVGNDELKLKFAKFGFIEHVKIRQGERLSGKEFFRYGFVTFRTEDDAKKAVEASKTEPITLKGRNIDVGPAFSKKPAVKISSVPVDSIAQTVYKEHKIFVGSLPSRTECMDLQKLFQKYGVVKYATVLKGKGVNSPSYGFVTFLAKESAQKAVKTSNTEGIFMKNLRLKVAPAIKKSLPAMKKFGDCIFPTRKFDISDCIRLHGASDKLFHLRSRGRSHSSDASQKKKEDTQERQFCWFLIEDDV</sequence>
<protein>
    <submittedName>
        <fullName evidence="4">Polyadenylate-binding protein</fullName>
    </submittedName>
</protein>
<dbReference type="PROSITE" id="PS50102">
    <property type="entry name" value="RRM"/>
    <property type="match status" value="3"/>
</dbReference>
<name>A0A8X6I672_9ARAC</name>
<dbReference type="InterPro" id="IPR035979">
    <property type="entry name" value="RBD_domain_sf"/>
</dbReference>
<organism evidence="4 5">
    <name type="scientific">Trichonephila inaurata madagascariensis</name>
    <dbReference type="NCBI Taxonomy" id="2747483"/>
    <lineage>
        <taxon>Eukaryota</taxon>
        <taxon>Metazoa</taxon>
        <taxon>Ecdysozoa</taxon>
        <taxon>Arthropoda</taxon>
        <taxon>Chelicerata</taxon>
        <taxon>Arachnida</taxon>
        <taxon>Araneae</taxon>
        <taxon>Araneomorphae</taxon>
        <taxon>Entelegynae</taxon>
        <taxon>Araneoidea</taxon>
        <taxon>Nephilidae</taxon>
        <taxon>Trichonephila</taxon>
        <taxon>Trichonephila inaurata</taxon>
    </lineage>
</organism>
<feature type="domain" description="RRM" evidence="3">
    <location>
        <begin position="23"/>
        <end position="102"/>
    </location>
</feature>
<dbReference type="EMBL" id="BMAV01024383">
    <property type="protein sequence ID" value="GFS32752.1"/>
    <property type="molecule type" value="Genomic_DNA"/>
</dbReference>
<dbReference type="AlphaFoldDB" id="A0A8X6I672"/>
<evidence type="ECO:0000313" key="4">
    <source>
        <dbReference type="EMBL" id="GFS32752.1"/>
    </source>
</evidence>
<dbReference type="PANTHER" id="PTHR11176">
    <property type="entry name" value="BOULE-RELATED"/>
    <property type="match status" value="1"/>
</dbReference>